<name>A0A2S1LYN0_9SPIR</name>
<evidence type="ECO:0000313" key="1">
    <source>
        <dbReference type="EMBL" id="AWG43349.1"/>
    </source>
</evidence>
<keyword evidence="3" id="KW-1185">Reference proteome</keyword>
<keyword evidence="2" id="KW-0614">Plasmid</keyword>
<dbReference type="Proteomes" id="UP000244655">
    <property type="component" value="Plasmid pl29"/>
</dbReference>
<organism evidence="2 3">
    <name type="scientific">Candidatus Borreliella tachyglossi</name>
    <dbReference type="NCBI Taxonomy" id="1964448"/>
    <lineage>
        <taxon>Bacteria</taxon>
        <taxon>Pseudomonadati</taxon>
        <taxon>Spirochaetota</taxon>
        <taxon>Spirochaetia</taxon>
        <taxon>Spirochaetales</taxon>
        <taxon>Borreliaceae</taxon>
        <taxon>Borreliella</taxon>
    </lineage>
</organism>
<protein>
    <submittedName>
        <fullName evidence="2">Uncharacterized protein</fullName>
    </submittedName>
</protein>
<reference evidence="2 3" key="1">
    <citation type="submission" date="2018-01" db="EMBL/GenBank/DDBJ databases">
        <title>Genome sequence of Borrelia tachyglossi.</title>
        <authorList>
            <person name="Gofton A.W."/>
        </authorList>
    </citation>
    <scope>NUCLEOTIDE SEQUENCE [LARGE SCALE GENOMIC DNA]</scope>
    <source>
        <strain evidence="2 3">Bc-F10-1268</strain>
        <plasmid evidence="2 3">pl20</plasmid>
        <plasmid evidence="1 3">pl29</plasmid>
    </source>
</reference>
<sequence length="199" mass="22876">MSNDTNYELYRINQRLKGSLLAQEDIKVFLNENIFISRIGTIKEFDSNTQKGIVLLKEYEGLAIHTCNIASVNYFLKTGDEVILLQSSINIFNTDDNNYFDQNYYYILRPVDLSKQKIEVKAGKVAIRSSDPIEISTSLANLKESFKQIVSTLEEVVDALFNLKVIGQAEIDPTFRVFYVNKIRYSLERIMPLVNNTLK</sequence>
<dbReference type="Pfam" id="PF05606">
    <property type="entry name" value="DUF777"/>
    <property type="match status" value="1"/>
</dbReference>
<geneLocation type="plasmid" evidence="2 3">
    <name>pl20</name>
</geneLocation>
<geneLocation type="plasmid" evidence="1 3">
    <name>pl29</name>
</geneLocation>
<dbReference type="OrthoDB" id="350989at2"/>
<dbReference type="InterPro" id="IPR008495">
    <property type="entry name" value="DUF777_BOR_spp"/>
</dbReference>
<accession>A0A2S1LYN0</accession>
<dbReference type="EMBL" id="CP025787">
    <property type="protein sequence ID" value="AWG43349.1"/>
    <property type="molecule type" value="Genomic_DNA"/>
</dbReference>
<gene>
    <name evidence="1" type="ORF">CR532_04950</name>
    <name evidence="2" type="ORF">CR532_05280</name>
</gene>
<evidence type="ECO:0000313" key="2">
    <source>
        <dbReference type="EMBL" id="AWG43408.1"/>
    </source>
</evidence>
<dbReference type="EMBL" id="CP025789">
    <property type="protein sequence ID" value="AWG43408.1"/>
    <property type="molecule type" value="Genomic_DNA"/>
</dbReference>
<dbReference type="RefSeq" id="WP_108729745.1">
    <property type="nucleotide sequence ID" value="NZ_CP025787.1"/>
</dbReference>
<dbReference type="Proteomes" id="UP000244655">
    <property type="component" value="Plasmid pl20"/>
</dbReference>
<evidence type="ECO:0000313" key="3">
    <source>
        <dbReference type="Proteomes" id="UP000244655"/>
    </source>
</evidence>
<dbReference type="AlphaFoldDB" id="A0A2S1LYN0"/>
<proteinExistence type="predicted"/>